<organism evidence="8 9">
    <name type="scientific">Ignelater luminosus</name>
    <name type="common">Cucubano</name>
    <name type="synonym">Pyrophorus luminosus</name>
    <dbReference type="NCBI Taxonomy" id="2038154"/>
    <lineage>
        <taxon>Eukaryota</taxon>
        <taxon>Metazoa</taxon>
        <taxon>Ecdysozoa</taxon>
        <taxon>Arthropoda</taxon>
        <taxon>Hexapoda</taxon>
        <taxon>Insecta</taxon>
        <taxon>Pterygota</taxon>
        <taxon>Neoptera</taxon>
        <taxon>Endopterygota</taxon>
        <taxon>Coleoptera</taxon>
        <taxon>Polyphaga</taxon>
        <taxon>Elateriformia</taxon>
        <taxon>Elateroidea</taxon>
        <taxon>Elateridae</taxon>
        <taxon>Agrypninae</taxon>
        <taxon>Pyrophorini</taxon>
        <taxon>Ignelater</taxon>
    </lineage>
</organism>
<evidence type="ECO:0000256" key="1">
    <source>
        <dbReference type="ARBA" id="ARBA00004138"/>
    </source>
</evidence>
<evidence type="ECO:0000313" key="8">
    <source>
        <dbReference type="EMBL" id="KAF2882534.1"/>
    </source>
</evidence>
<keyword evidence="5" id="KW-0966">Cell projection</keyword>
<dbReference type="SUPFAM" id="SSF48452">
    <property type="entry name" value="TPR-like"/>
    <property type="match status" value="1"/>
</dbReference>
<dbReference type="InterPro" id="IPR056168">
    <property type="entry name" value="TPR_IF140/IFT172/WDR19"/>
</dbReference>
<feature type="domain" description="IF140 C-terminal TPR" evidence="6">
    <location>
        <begin position="393"/>
        <end position="520"/>
    </location>
</feature>
<sequence length="579" mass="65968">MEDALKVAENKDRIHLKHTQHNWAKNLEQAGDFKSATMQYEKANTHLYEIPRMLIDQPRQLEAYMSKTNDPELLKWWGQYIESQGDLNGALQIYSKAEDVYNQVRTLCFMGEESRAAELTRSNTDKAAFYHMARHYETTNNIDEAVNFFNKANAYSNAVRLCKENNMSEELWNIGLVAGNREKLECAKYFEDIGSLEKAIILYHRAGLLHKALDLAFKSEQFDVLQQIATNLDTDSDPALIQKCADYFVTNQQFDKAVDLLAVGKKYKEAIDICLNHNVQLTDELAEKLTPEKDQVDEETKINILESLAESLMVQGNYHLATKKFTQAGDRVRAMKALLKSGDTDKIIFFAGVSRQREIYIMAANYLQSLDWQNQPEILRNIITFYSKGKALDLLANFYVACAQIEIDEFQNYEKAFGALTEASRSLAKMSNVTNSIQHQKATEVVQKRMAAVKRFIDIKRLFERGDTAGGITQCRQFLISGGQDLEESVRRGDIYALMIQQYIKDENFLEAKQLVGELRQVLSSSGNVPITYYLNKELIEALAHGLGVTPDMLVPSVTKINTSEEVQEDAEIEEEVEE</sequence>
<evidence type="ECO:0000259" key="7">
    <source>
        <dbReference type="Pfam" id="PF24762"/>
    </source>
</evidence>
<accession>A0A8K0C8F7</accession>
<dbReference type="PANTHER" id="PTHR15722">
    <property type="entry name" value="IFT140/172-RELATED"/>
    <property type="match status" value="1"/>
</dbReference>
<dbReference type="Pfam" id="PF24760">
    <property type="entry name" value="TPR_IF140_C"/>
    <property type="match status" value="1"/>
</dbReference>
<name>A0A8K0C8F7_IGNLU</name>
<proteinExistence type="predicted"/>
<dbReference type="Pfam" id="PF24762">
    <property type="entry name" value="TPR_IF140-IFT172"/>
    <property type="match status" value="1"/>
</dbReference>
<keyword evidence="9" id="KW-1185">Reference proteome</keyword>
<evidence type="ECO:0008006" key="10">
    <source>
        <dbReference type="Google" id="ProtNLM"/>
    </source>
</evidence>
<comment type="caution">
    <text evidence="8">The sequence shown here is derived from an EMBL/GenBank/DDBJ whole genome shotgun (WGS) entry which is preliminary data.</text>
</comment>
<dbReference type="InterPro" id="IPR056156">
    <property type="entry name" value="TPR_IF140_C"/>
</dbReference>
<dbReference type="Proteomes" id="UP000801492">
    <property type="component" value="Unassembled WGS sequence"/>
</dbReference>
<feature type="domain" description="IF140/IFT172/WDR19 TPR" evidence="7">
    <location>
        <begin position="1"/>
        <end position="385"/>
    </location>
</feature>
<dbReference type="GO" id="GO:0036064">
    <property type="term" value="C:ciliary basal body"/>
    <property type="evidence" value="ECO:0007669"/>
    <property type="project" value="TreeGrafter"/>
</dbReference>
<dbReference type="GO" id="GO:0030991">
    <property type="term" value="C:intraciliary transport particle A"/>
    <property type="evidence" value="ECO:0007669"/>
    <property type="project" value="TreeGrafter"/>
</dbReference>
<evidence type="ECO:0000256" key="2">
    <source>
        <dbReference type="ARBA" id="ARBA00022574"/>
    </source>
</evidence>
<dbReference type="InterPro" id="IPR011990">
    <property type="entry name" value="TPR-like_helical_dom_sf"/>
</dbReference>
<dbReference type="PANTHER" id="PTHR15722:SF7">
    <property type="entry name" value="INTRAFLAGELLAR TRANSPORT PROTEIN 140 HOMOLOG"/>
    <property type="match status" value="1"/>
</dbReference>
<keyword evidence="3" id="KW-0677">Repeat</keyword>
<dbReference type="GO" id="GO:0005930">
    <property type="term" value="C:axoneme"/>
    <property type="evidence" value="ECO:0007669"/>
    <property type="project" value="TreeGrafter"/>
</dbReference>
<evidence type="ECO:0000256" key="3">
    <source>
        <dbReference type="ARBA" id="ARBA00022737"/>
    </source>
</evidence>
<evidence type="ECO:0000259" key="6">
    <source>
        <dbReference type="Pfam" id="PF24760"/>
    </source>
</evidence>
<protein>
    <recommendedName>
        <fullName evidence="10">Intraflagellar transport protein 140</fullName>
    </recommendedName>
</protein>
<dbReference type="OrthoDB" id="10258787at2759"/>
<dbReference type="Gene3D" id="1.25.40.10">
    <property type="entry name" value="Tetratricopeptide repeat domain"/>
    <property type="match status" value="1"/>
</dbReference>
<evidence type="ECO:0000256" key="5">
    <source>
        <dbReference type="ARBA" id="ARBA00023273"/>
    </source>
</evidence>
<dbReference type="GO" id="GO:0035721">
    <property type="term" value="P:intraciliary retrograde transport"/>
    <property type="evidence" value="ECO:0007669"/>
    <property type="project" value="TreeGrafter"/>
</dbReference>
<comment type="subcellular location">
    <subcellularLocation>
        <location evidence="1">Cell projection</location>
        <location evidence="1">Cilium</location>
    </subcellularLocation>
</comment>
<dbReference type="FunFam" id="1.25.40.470:FF:000018">
    <property type="entry name" value="Reduced mechanoreceptor potential A"/>
    <property type="match status" value="1"/>
</dbReference>
<reference evidence="8" key="1">
    <citation type="submission" date="2019-08" db="EMBL/GenBank/DDBJ databases">
        <title>The genome of the North American firefly Photinus pyralis.</title>
        <authorList>
            <consortium name="Photinus pyralis genome working group"/>
            <person name="Fallon T.R."/>
            <person name="Sander Lower S.E."/>
            <person name="Weng J.-K."/>
        </authorList>
    </citation>
    <scope>NUCLEOTIDE SEQUENCE</scope>
    <source>
        <strain evidence="8">TRF0915ILg1</strain>
        <tissue evidence="8">Whole body</tissue>
    </source>
</reference>
<gene>
    <name evidence="8" type="ORF">ILUMI_23633</name>
</gene>
<evidence type="ECO:0000256" key="4">
    <source>
        <dbReference type="ARBA" id="ARBA00023069"/>
    </source>
</evidence>
<evidence type="ECO:0000313" key="9">
    <source>
        <dbReference type="Proteomes" id="UP000801492"/>
    </source>
</evidence>
<dbReference type="Gene3D" id="1.25.40.470">
    <property type="match status" value="1"/>
</dbReference>
<dbReference type="AlphaFoldDB" id="A0A8K0C8F7"/>
<keyword evidence="4" id="KW-0969">Cilium</keyword>
<dbReference type="EMBL" id="VTPC01090608">
    <property type="protein sequence ID" value="KAF2882534.1"/>
    <property type="molecule type" value="Genomic_DNA"/>
</dbReference>
<keyword evidence="2" id="KW-0853">WD repeat</keyword>